<evidence type="ECO:0000259" key="2">
    <source>
        <dbReference type="PROSITE" id="PS51180"/>
    </source>
</evidence>
<dbReference type="PROSITE" id="PS51180">
    <property type="entry name" value="BRO1"/>
    <property type="match status" value="1"/>
</dbReference>
<name>A0AA38LFL6_TAXCH</name>
<dbReference type="InterPro" id="IPR004328">
    <property type="entry name" value="BRO1_dom"/>
</dbReference>
<dbReference type="Gene3D" id="1.25.40.280">
    <property type="entry name" value="alix/aip1 like domains"/>
    <property type="match status" value="1"/>
</dbReference>
<sequence length="219" mass="24348">VVESATLFRKAAGVYQYLAQDVLPPLEPSLPPERPPEATPSMASIMSLVCLADAQAVTVRKAENKAASGGLLAKLHYGVVQFLEEASNLLKSSVVDQNDISDKFRGFLSGCSILHEARSQRYIADDLMKTPEKLGLAVRLLRHATSKFQGKLPCNDSWKKTFRQEIDVLSQMLRKCEHEYDSIWHDRLPSLNELPPLEGKKIVSPISYKPVGSNKDFVI</sequence>
<feature type="domain" description="BRO1" evidence="2">
    <location>
        <begin position="1"/>
        <end position="219"/>
    </location>
</feature>
<evidence type="ECO:0000256" key="1">
    <source>
        <dbReference type="ARBA" id="ARBA00008901"/>
    </source>
</evidence>
<dbReference type="Proteomes" id="UP000824469">
    <property type="component" value="Unassembled WGS sequence"/>
</dbReference>
<evidence type="ECO:0000313" key="4">
    <source>
        <dbReference type="Proteomes" id="UP000824469"/>
    </source>
</evidence>
<feature type="non-terminal residue" evidence="3">
    <location>
        <position position="1"/>
    </location>
</feature>
<dbReference type="AlphaFoldDB" id="A0AA38LFL6"/>
<dbReference type="InterPro" id="IPR038499">
    <property type="entry name" value="BRO1_sf"/>
</dbReference>
<organism evidence="3 4">
    <name type="scientific">Taxus chinensis</name>
    <name type="common">Chinese yew</name>
    <name type="synonym">Taxus wallichiana var. chinensis</name>
    <dbReference type="NCBI Taxonomy" id="29808"/>
    <lineage>
        <taxon>Eukaryota</taxon>
        <taxon>Viridiplantae</taxon>
        <taxon>Streptophyta</taxon>
        <taxon>Embryophyta</taxon>
        <taxon>Tracheophyta</taxon>
        <taxon>Spermatophyta</taxon>
        <taxon>Pinopsida</taxon>
        <taxon>Pinidae</taxon>
        <taxon>Conifers II</taxon>
        <taxon>Cupressales</taxon>
        <taxon>Taxaceae</taxon>
        <taxon>Taxus</taxon>
    </lineage>
</organism>
<protein>
    <recommendedName>
        <fullName evidence="2">BRO1 domain-containing protein</fullName>
    </recommendedName>
</protein>
<dbReference type="PANTHER" id="PTHR23032">
    <property type="entry name" value="BRO1 DOMAIN-CONTAINING PROTEIN BROX"/>
    <property type="match status" value="1"/>
</dbReference>
<keyword evidence="4" id="KW-1185">Reference proteome</keyword>
<comment type="similarity">
    <text evidence="1">Belongs to the BROX family.</text>
</comment>
<dbReference type="Pfam" id="PF03097">
    <property type="entry name" value="BRO1"/>
    <property type="match status" value="1"/>
</dbReference>
<gene>
    <name evidence="3" type="ORF">KI387_017622</name>
</gene>
<dbReference type="InterPro" id="IPR038898">
    <property type="entry name" value="BROX"/>
</dbReference>
<accession>A0AA38LFL6</accession>
<dbReference type="PANTHER" id="PTHR23032:SF20">
    <property type="entry name" value="ENDOSOMAL TARGETING BRO1-LIKE DOMAIN-CONTAINING PROTEIN"/>
    <property type="match status" value="1"/>
</dbReference>
<reference evidence="3 4" key="1">
    <citation type="journal article" date="2021" name="Nat. Plants">
        <title>The Taxus genome provides insights into paclitaxel biosynthesis.</title>
        <authorList>
            <person name="Xiong X."/>
            <person name="Gou J."/>
            <person name="Liao Q."/>
            <person name="Li Y."/>
            <person name="Zhou Q."/>
            <person name="Bi G."/>
            <person name="Li C."/>
            <person name="Du R."/>
            <person name="Wang X."/>
            <person name="Sun T."/>
            <person name="Guo L."/>
            <person name="Liang H."/>
            <person name="Lu P."/>
            <person name="Wu Y."/>
            <person name="Zhang Z."/>
            <person name="Ro D.K."/>
            <person name="Shang Y."/>
            <person name="Huang S."/>
            <person name="Yan J."/>
        </authorList>
    </citation>
    <scope>NUCLEOTIDE SEQUENCE [LARGE SCALE GENOMIC DNA]</scope>
    <source>
        <strain evidence="3">Ta-2019</strain>
    </source>
</reference>
<evidence type="ECO:0000313" key="3">
    <source>
        <dbReference type="EMBL" id="KAH9322983.1"/>
    </source>
</evidence>
<comment type="caution">
    <text evidence="3">The sequence shown here is derived from an EMBL/GenBank/DDBJ whole genome shotgun (WGS) entry which is preliminary data.</text>
</comment>
<dbReference type="EMBL" id="JAHRHJ020000003">
    <property type="protein sequence ID" value="KAH9322983.1"/>
    <property type="molecule type" value="Genomic_DNA"/>
</dbReference>
<dbReference type="OMA" id="WHEKIPC"/>
<proteinExistence type="inferred from homology"/>